<protein>
    <submittedName>
        <fullName evidence="1">Uncharacterized protein</fullName>
    </submittedName>
</protein>
<dbReference type="Proteomes" id="UP001489719">
    <property type="component" value="Unassembled WGS sequence"/>
</dbReference>
<proteinExistence type="predicted"/>
<name>A0ACC3TUA7_9ASCO</name>
<dbReference type="EMBL" id="MU970052">
    <property type="protein sequence ID" value="KAK9324247.1"/>
    <property type="molecule type" value="Genomic_DNA"/>
</dbReference>
<comment type="caution">
    <text evidence="1">The sequence shown here is derived from an EMBL/GenBank/DDBJ whole genome shotgun (WGS) entry which is preliminary data.</text>
</comment>
<evidence type="ECO:0000313" key="2">
    <source>
        <dbReference type="Proteomes" id="UP001489719"/>
    </source>
</evidence>
<evidence type="ECO:0000313" key="1">
    <source>
        <dbReference type="EMBL" id="KAK9324247.1"/>
    </source>
</evidence>
<keyword evidence="2" id="KW-1185">Reference proteome</keyword>
<sequence length="574" mass="63802">MPPASSTNGFFQDTPRLQNQFLSDYSLQRVLKHYAPKAVFRSVAKDLRRFGDYVISKEIFSWVADAEKNLPTVDQFDAFGNIKNQLNTSEGWRMMKNISATEGLIAEAYERKYREYSRVVQFAKYYLFAPSSAVFSCPLAMTDGCARVIELYSPTKTVYGHLISRDPKQFWTSGQWMTERTGGSDVSGTETFATKTSNDPSTYTIKGFKWFASATDSEVTLLLAREKEAENLSCYLGYVKDGGTRIVRLKNKLGTKALPTAELELNGLAAELLGPRQQGVSVIATVLIITRIHNSVNAVSFLRRALEIAKAFSIVRKVSGKPLFQVQAHVRTLADVEIQHRAMTHLTFYCVFLLGKVECNVAGKEEVFMLRMLTSIVKAITAKVSLAGISECMEGLGGVGYLENEPELNIARLARDAQVLSIWEGTTNVLSDDFIRAVKNHTESLPVISQYFADTLDGIKSADVLSMLSEEIRTAYAQWRDYVANTDLNTLRANARKTGLFLAKLIACTLLVVDAATDNDAVAIEIARRYVAKVKDRDSFSGLKECEVSESKIAELDTLIVYGFPIASEVKARL</sequence>
<accession>A0ACC3TUA7</accession>
<organism evidence="1 2">
    <name type="scientific">Lipomyces orientalis</name>
    <dbReference type="NCBI Taxonomy" id="1233043"/>
    <lineage>
        <taxon>Eukaryota</taxon>
        <taxon>Fungi</taxon>
        <taxon>Dikarya</taxon>
        <taxon>Ascomycota</taxon>
        <taxon>Saccharomycotina</taxon>
        <taxon>Lipomycetes</taxon>
        <taxon>Lipomycetales</taxon>
        <taxon>Lipomycetaceae</taxon>
        <taxon>Lipomyces</taxon>
    </lineage>
</organism>
<gene>
    <name evidence="1" type="ORF">V1517DRAFT_337062</name>
</gene>
<reference evidence="2" key="1">
    <citation type="journal article" date="2024" name="Front. Bioeng. Biotechnol.">
        <title>Genome-scale model development and genomic sequencing of the oleaginous clade Lipomyces.</title>
        <authorList>
            <person name="Czajka J.J."/>
            <person name="Han Y."/>
            <person name="Kim J."/>
            <person name="Mondo S.J."/>
            <person name="Hofstad B.A."/>
            <person name="Robles A."/>
            <person name="Haridas S."/>
            <person name="Riley R."/>
            <person name="LaButti K."/>
            <person name="Pangilinan J."/>
            <person name="Andreopoulos W."/>
            <person name="Lipzen A."/>
            <person name="Yan J."/>
            <person name="Wang M."/>
            <person name="Ng V."/>
            <person name="Grigoriev I.V."/>
            <person name="Spatafora J.W."/>
            <person name="Magnuson J.K."/>
            <person name="Baker S.E."/>
            <person name="Pomraning K.R."/>
        </authorList>
    </citation>
    <scope>NUCLEOTIDE SEQUENCE [LARGE SCALE GENOMIC DNA]</scope>
    <source>
        <strain evidence="2">CBS 10300</strain>
    </source>
</reference>